<dbReference type="RefSeq" id="WP_265996269.1">
    <property type="nucleotide sequence ID" value="NZ_JAPJDN010000005.1"/>
</dbReference>
<keyword evidence="3" id="KW-1185">Reference proteome</keyword>
<dbReference type="Proteomes" id="UP001300745">
    <property type="component" value="Unassembled WGS sequence"/>
</dbReference>
<accession>A0ABT3SCH7</accession>
<protein>
    <recommendedName>
        <fullName evidence="4">SRPBCC family protein</fullName>
    </recommendedName>
</protein>
<reference evidence="2 3" key="1">
    <citation type="submission" date="2022-11" db="EMBL/GenBank/DDBJ databases">
        <title>Mycobacterium sp. nov.</title>
        <authorList>
            <person name="Papic B."/>
            <person name="Spicic S."/>
            <person name="Duvnjak S."/>
        </authorList>
    </citation>
    <scope>NUCLEOTIDE SEQUENCE [LARGE SCALE GENOMIC DNA]</scope>
    <source>
        <strain evidence="2 3">CVI_P4</strain>
    </source>
</reference>
<evidence type="ECO:0000313" key="3">
    <source>
        <dbReference type="Proteomes" id="UP001300745"/>
    </source>
</evidence>
<feature type="transmembrane region" description="Helical" evidence="1">
    <location>
        <begin position="6"/>
        <end position="24"/>
    </location>
</feature>
<comment type="caution">
    <text evidence="2">The sequence shown here is derived from an EMBL/GenBank/DDBJ whole genome shotgun (WGS) entry which is preliminary data.</text>
</comment>
<keyword evidence="1" id="KW-0472">Membrane</keyword>
<evidence type="ECO:0000313" key="2">
    <source>
        <dbReference type="EMBL" id="MCX2936607.1"/>
    </source>
</evidence>
<sequence length="218" mass="24359">MGKQRPILAAGMAAAGIAGLYRWAVRPKMYTWGATDEEIAAELPGDTLAEAGAPRTTRAVTIDAPVEEVWPWLAQIGECRGGFYSYDFLERLAGARIRNADVVHPEWQELQVGDSVWLARRYGQRARQLVAEVVPNSHLVLMSAPDYERVQRGEKAFGSWAFYLRPQDGRTRLLARGIGGAVGITSFDIVHFVMERGMLRGIRERAQTNVDRTLLPRH</sequence>
<gene>
    <name evidence="2" type="ORF">ORI27_07855</name>
</gene>
<evidence type="ECO:0000256" key="1">
    <source>
        <dbReference type="SAM" id="Phobius"/>
    </source>
</evidence>
<organism evidence="2 3">
    <name type="scientific">Mycobacterium pinniadriaticum</name>
    <dbReference type="NCBI Taxonomy" id="2994102"/>
    <lineage>
        <taxon>Bacteria</taxon>
        <taxon>Bacillati</taxon>
        <taxon>Actinomycetota</taxon>
        <taxon>Actinomycetes</taxon>
        <taxon>Mycobacteriales</taxon>
        <taxon>Mycobacteriaceae</taxon>
        <taxon>Mycobacterium</taxon>
    </lineage>
</organism>
<name>A0ABT3SCH7_9MYCO</name>
<dbReference type="EMBL" id="JAPJDO010000005">
    <property type="protein sequence ID" value="MCX2936607.1"/>
    <property type="molecule type" value="Genomic_DNA"/>
</dbReference>
<keyword evidence="1" id="KW-0812">Transmembrane</keyword>
<keyword evidence="1" id="KW-1133">Transmembrane helix</keyword>
<dbReference type="SUPFAM" id="SSF55961">
    <property type="entry name" value="Bet v1-like"/>
    <property type="match status" value="1"/>
</dbReference>
<evidence type="ECO:0008006" key="4">
    <source>
        <dbReference type="Google" id="ProtNLM"/>
    </source>
</evidence>
<proteinExistence type="predicted"/>